<evidence type="ECO:0000256" key="2">
    <source>
        <dbReference type="SAM" id="Phobius"/>
    </source>
</evidence>
<sequence>MSDHYNKFNNELMPLWNQILEKIEKIDAKGLETSSRDKIARLKKVVAYISSMLESMDPDFVPLSILRNVQSPLNNIISSLDDYISSNNIGYIDNINNSYLDTFLKDLMPFLLYKGTKIEALQNALSEYSKTVSEHSLSYLDELKSCIQEGKEIKEDIQKILDDLSEKEKRIDDYHESLFKEDGFEDEINQLVIDLRDKSGEMNELYNEIFEDEGVKEKINLYLEEAETDKKSISSLKKSSSEMIDEFKNFHTAIFGEENENGEREGGLKNEINMRRKELDEFKTMQQERYKELNKQIESLLPGATSAGLAKAYSDMKGDFSQAVKNYGYLFYLSLLLLLAIIILVHYIPVIFGFPELSLGYVISNLPKLTTLAVDGTNEAVNLTGNIAMNTSEPSVSSQIFIILKSLVFKLSFILPALWLVLFASKRRNEAQRLEQEYAHKEALAKSYDSYKQQIEKLKQEDQDKLLPLLMENMLKAIALNPAETLDKNHKDPMPIEEVMNRKEIWNILDKFKDLVTPKKS</sequence>
<proteinExistence type="predicted"/>
<keyword evidence="4" id="KW-1185">Reference proteome</keyword>
<feature type="coiled-coil region" evidence="1">
    <location>
        <begin position="147"/>
        <end position="177"/>
    </location>
</feature>
<evidence type="ECO:0000313" key="3">
    <source>
        <dbReference type="EMBL" id="MDP9500162.1"/>
    </source>
</evidence>
<keyword evidence="2" id="KW-0472">Membrane</keyword>
<dbReference type="Proteomes" id="UP001224083">
    <property type="component" value="Unassembled WGS sequence"/>
</dbReference>
<feature type="coiled-coil region" evidence="1">
    <location>
        <begin position="424"/>
        <end position="461"/>
    </location>
</feature>
<comment type="caution">
    <text evidence="3">The sequence shown here is derived from an EMBL/GenBank/DDBJ whole genome shotgun (WGS) entry which is preliminary data.</text>
</comment>
<keyword evidence="1" id="KW-0175">Coiled coil</keyword>
<feature type="transmembrane region" description="Helical" evidence="2">
    <location>
        <begin position="400"/>
        <end position="424"/>
    </location>
</feature>
<evidence type="ECO:0000313" key="4">
    <source>
        <dbReference type="Proteomes" id="UP001224083"/>
    </source>
</evidence>
<keyword evidence="2" id="KW-0812">Transmembrane</keyword>
<evidence type="ECO:0000256" key="1">
    <source>
        <dbReference type="SAM" id="Coils"/>
    </source>
</evidence>
<accession>A0ABT9KDM4</accession>
<name>A0ABT9KDM4_9PAST</name>
<dbReference type="EMBL" id="JAQAHH010000005">
    <property type="protein sequence ID" value="MDP9500162.1"/>
    <property type="molecule type" value="Genomic_DNA"/>
</dbReference>
<reference evidence="3 4" key="1">
    <citation type="submission" date="2022-12" db="EMBL/GenBank/DDBJ databases">
        <title>Genome sequence of Pasteurellaceae Bisgaard Taxon 45.</title>
        <authorList>
            <person name="Foggin C."/>
            <person name="Rosen L.E."/>
            <person name="Henton M."/>
            <person name="Buys A."/>
            <person name="Floyd T."/>
            <person name="Turner A.D."/>
            <person name="Tarbin J."/>
            <person name="Lloyd A.S."/>
            <person name="Chaitezvi C."/>
            <person name="Ellis R.J."/>
            <person name="Roberts H.C."/>
            <person name="Dastjerdi A."/>
            <person name="Nunez A."/>
            <person name="Van Vliet A.H."/>
            <person name="Steinbach F."/>
        </authorList>
    </citation>
    <scope>NUCLEOTIDE SEQUENCE [LARGE SCALE GENOMIC DNA]</scope>
    <source>
        <strain evidence="3 4">VF20HR</strain>
    </source>
</reference>
<organism evidence="3 4">
    <name type="scientific">Bisgaard Taxon 45</name>
    <dbReference type="NCBI Taxonomy" id="304289"/>
    <lineage>
        <taxon>Bacteria</taxon>
        <taxon>Pseudomonadati</taxon>
        <taxon>Pseudomonadota</taxon>
        <taxon>Gammaproteobacteria</taxon>
        <taxon>Pasteurellales</taxon>
        <taxon>Pasteurellaceae</taxon>
    </lineage>
</organism>
<feature type="transmembrane region" description="Helical" evidence="2">
    <location>
        <begin position="329"/>
        <end position="352"/>
    </location>
</feature>
<keyword evidence="2" id="KW-1133">Transmembrane helix</keyword>
<gene>
    <name evidence="3" type="ORF">O7M46_04250</name>
</gene>
<protein>
    <submittedName>
        <fullName evidence="3">Uncharacterized protein</fullName>
    </submittedName>
</protein>